<accession>A0A0B6ASS0</accession>
<comment type="similarity">
    <text evidence="1">Belongs to the glycosyltransferase 28 family.</text>
</comment>
<dbReference type="InterPro" id="IPR001296">
    <property type="entry name" value="Glyco_trans_1"/>
</dbReference>
<dbReference type="InterPro" id="IPR050519">
    <property type="entry name" value="Glycosyltransf_28_UgtP"/>
</dbReference>
<evidence type="ECO:0000256" key="3">
    <source>
        <dbReference type="ARBA" id="ARBA00022679"/>
    </source>
</evidence>
<dbReference type="EMBL" id="CP009920">
    <property type="protein sequence ID" value="AJI22879.1"/>
    <property type="molecule type" value="Genomic_DNA"/>
</dbReference>
<dbReference type="Gene3D" id="3.40.50.2000">
    <property type="entry name" value="Glycogen Phosphorylase B"/>
    <property type="match status" value="1"/>
</dbReference>
<name>A0A0B6ASS0_PRIM2</name>
<dbReference type="RefSeq" id="WP_034650848.1">
    <property type="nucleotide sequence ID" value="NZ_BCVB01000006.1"/>
</dbReference>
<feature type="domain" description="Glycosyl transferase family 1" evidence="4">
    <location>
        <begin position="217"/>
        <end position="345"/>
    </location>
</feature>
<dbReference type="GeneID" id="93643443"/>
<evidence type="ECO:0000256" key="2">
    <source>
        <dbReference type="ARBA" id="ARBA00022676"/>
    </source>
</evidence>
<dbReference type="Proteomes" id="UP000031829">
    <property type="component" value="Chromosome"/>
</dbReference>
<evidence type="ECO:0000256" key="1">
    <source>
        <dbReference type="ARBA" id="ARBA00006962"/>
    </source>
</evidence>
<dbReference type="HOGENOM" id="CLU_028367_0_0_9"/>
<dbReference type="Pfam" id="PF00534">
    <property type="entry name" value="Glycos_transf_1"/>
    <property type="match status" value="1"/>
</dbReference>
<dbReference type="InterPro" id="IPR009695">
    <property type="entry name" value="Diacylglyc_glucosyltr_N"/>
</dbReference>
<proteinExistence type="inferred from homology"/>
<organism evidence="6 7">
    <name type="scientific">Priestia megaterium (strain ATCC 14581 / DSM 32 / CCUG 1817 / JCM 2506 / NBRC 15308 / NCIMB 9376 / NCTC 10342 / NRRL B-14308 / VKM B-512 / Ford 19)</name>
    <name type="common">Bacillus megaterium</name>
    <dbReference type="NCBI Taxonomy" id="1348623"/>
    <lineage>
        <taxon>Bacteria</taxon>
        <taxon>Bacillati</taxon>
        <taxon>Bacillota</taxon>
        <taxon>Bacilli</taxon>
        <taxon>Bacillales</taxon>
        <taxon>Bacillaceae</taxon>
        <taxon>Priestia</taxon>
    </lineage>
</organism>
<evidence type="ECO:0000259" key="5">
    <source>
        <dbReference type="Pfam" id="PF06925"/>
    </source>
</evidence>
<dbReference type="GO" id="GO:0016758">
    <property type="term" value="F:hexosyltransferase activity"/>
    <property type="evidence" value="ECO:0007669"/>
    <property type="project" value="InterPro"/>
</dbReference>
<feature type="domain" description="Diacylglycerol glucosyltransferase N-terminal" evidence="5">
    <location>
        <begin position="16"/>
        <end position="185"/>
    </location>
</feature>
<dbReference type="AlphaFoldDB" id="A0A0B6ASS0"/>
<sequence length="377" mass="43814">MRKVLFLPLFQMPSGHHQVADAVMDAIMERFSHVICQKIDCLSYWSKPLEQMISSIYMKWISVFPKQFEKFYYGHVYKKNDHTMDDFVVKKWPIIEYHMKKLIDAEQPDVIVCTHSFPSCVLSGLKEKGIIDLPIINVYTDFLVSDVWGKNGIELHCVPDQDTKAFLQNVHGVKESSIYVTGIPVHKAFLKRRIDHLMPQKHILIAGGNSGLGNVRKMLQQLPQNCTYMYYVLCGKNKKLYQELIKLNHPRIKAVSYVKSREKMNDLYEGADAIVTKAGGVTISEALHKRLPIFIHSSLPGQEQINIEYLKEKELLIPLNEAEAFEQQLKNILENDVKRNRLIKRMDEYVDSLEVKVDHVLADHFKLYRYETSQNQF</sequence>
<evidence type="ECO:0000259" key="4">
    <source>
        <dbReference type="Pfam" id="PF00534"/>
    </source>
</evidence>
<gene>
    <name evidence="6" type="ORF">BG04_5499</name>
</gene>
<keyword evidence="3 6" id="KW-0808">Transferase</keyword>
<evidence type="ECO:0000313" key="6">
    <source>
        <dbReference type="EMBL" id="AJI22879.1"/>
    </source>
</evidence>
<dbReference type="GO" id="GO:0009247">
    <property type="term" value="P:glycolipid biosynthetic process"/>
    <property type="evidence" value="ECO:0007669"/>
    <property type="project" value="InterPro"/>
</dbReference>
<keyword evidence="2" id="KW-0328">Glycosyltransferase</keyword>
<dbReference type="KEGG" id="bmeg:BG04_5499"/>
<dbReference type="Pfam" id="PF06925">
    <property type="entry name" value="MGDG_synth"/>
    <property type="match status" value="1"/>
</dbReference>
<reference evidence="6 7" key="1">
    <citation type="journal article" date="2015" name="Genome Announc.">
        <title>Complete genome sequences for 35 biothreat assay-relevant bacillus species.</title>
        <authorList>
            <person name="Johnson S.L."/>
            <person name="Daligault H.E."/>
            <person name="Davenport K.W."/>
            <person name="Jaissle J."/>
            <person name="Frey K.G."/>
            <person name="Ladner J.T."/>
            <person name="Broomall S.M."/>
            <person name="Bishop-Lilly K.A."/>
            <person name="Bruce D.C."/>
            <person name="Gibbons H.S."/>
            <person name="Coyne S.R."/>
            <person name="Lo C.C."/>
            <person name="Meincke L."/>
            <person name="Munk A.C."/>
            <person name="Koroleva G.I."/>
            <person name="Rosenzweig C.N."/>
            <person name="Palacios G.F."/>
            <person name="Redden C.L."/>
            <person name="Minogue T.D."/>
            <person name="Chain P.S."/>
        </authorList>
    </citation>
    <scope>NUCLEOTIDE SEQUENCE [LARGE SCALE GENOMIC DNA]</scope>
    <source>
        <strain evidence="7">ATCC 14581 / DSM 32 / JCM 2506 / NBRC 15308 / NCIMB 9376 / NCTC 10342 / NRRL B-14308 / VKM B-512</strain>
    </source>
</reference>
<dbReference type="GO" id="GO:0016020">
    <property type="term" value="C:membrane"/>
    <property type="evidence" value="ECO:0007669"/>
    <property type="project" value="GOC"/>
</dbReference>
<dbReference type="PANTHER" id="PTHR43025">
    <property type="entry name" value="MONOGALACTOSYLDIACYLGLYCEROL SYNTHASE"/>
    <property type="match status" value="1"/>
</dbReference>
<protein>
    <submittedName>
        <fullName evidence="6">Glycosyl transferases group 1 family protein</fullName>
    </submittedName>
</protein>
<dbReference type="SUPFAM" id="SSF53756">
    <property type="entry name" value="UDP-Glycosyltransferase/glycogen phosphorylase"/>
    <property type="match status" value="1"/>
</dbReference>
<dbReference type="PANTHER" id="PTHR43025:SF3">
    <property type="entry name" value="MONOGALACTOSYLDIACYLGLYCEROL SYNTHASE 1, CHLOROPLASTIC"/>
    <property type="match status" value="1"/>
</dbReference>
<evidence type="ECO:0000313" key="7">
    <source>
        <dbReference type="Proteomes" id="UP000031829"/>
    </source>
</evidence>